<accession>A0A0C9STG2</accession>
<name>A0A0C9STG2_PAXIN</name>
<reference evidence="2" key="2">
    <citation type="submission" date="2015-01" db="EMBL/GenBank/DDBJ databases">
        <title>Evolutionary Origins and Diversification of the Mycorrhizal Mutualists.</title>
        <authorList>
            <consortium name="DOE Joint Genome Institute"/>
            <consortium name="Mycorrhizal Genomics Consortium"/>
            <person name="Kohler A."/>
            <person name="Kuo A."/>
            <person name="Nagy L.G."/>
            <person name="Floudas D."/>
            <person name="Copeland A."/>
            <person name="Barry K.W."/>
            <person name="Cichocki N."/>
            <person name="Veneault-Fourrey C."/>
            <person name="LaButti K."/>
            <person name="Lindquist E.A."/>
            <person name="Lipzen A."/>
            <person name="Lundell T."/>
            <person name="Morin E."/>
            <person name="Murat C."/>
            <person name="Riley R."/>
            <person name="Ohm R."/>
            <person name="Sun H."/>
            <person name="Tunlid A."/>
            <person name="Henrissat B."/>
            <person name="Grigoriev I.V."/>
            <person name="Hibbett D.S."/>
            <person name="Martin F."/>
        </authorList>
    </citation>
    <scope>NUCLEOTIDE SEQUENCE [LARGE SCALE GENOMIC DNA]</scope>
    <source>
        <strain evidence="2">ATCC 200175</strain>
    </source>
</reference>
<dbReference type="OrthoDB" id="2685210at2759"/>
<feature type="non-terminal residue" evidence="1">
    <location>
        <position position="1"/>
    </location>
</feature>
<dbReference type="EMBL" id="KN820978">
    <property type="protein sequence ID" value="KIJ05440.1"/>
    <property type="molecule type" value="Genomic_DNA"/>
</dbReference>
<keyword evidence="2" id="KW-1185">Reference proteome</keyword>
<protein>
    <submittedName>
        <fullName evidence="1">Uncharacterized protein</fullName>
    </submittedName>
</protein>
<gene>
    <name evidence="1" type="ORF">PAXINDRAFT_93482</name>
</gene>
<dbReference type="Proteomes" id="UP000053647">
    <property type="component" value="Unassembled WGS sequence"/>
</dbReference>
<evidence type="ECO:0000313" key="2">
    <source>
        <dbReference type="Proteomes" id="UP000053647"/>
    </source>
</evidence>
<dbReference type="AlphaFoldDB" id="A0A0C9STG2"/>
<sequence>FEQSGDGDDLDEAIQLHCDALVLTPPGHPDHALSLCNLGARLNTQFKQSGNLDDLEAIQLDRDALVLTPLGHPDHAMSLCNLAVDLST</sequence>
<organism evidence="1 2">
    <name type="scientific">Paxillus involutus ATCC 200175</name>
    <dbReference type="NCBI Taxonomy" id="664439"/>
    <lineage>
        <taxon>Eukaryota</taxon>
        <taxon>Fungi</taxon>
        <taxon>Dikarya</taxon>
        <taxon>Basidiomycota</taxon>
        <taxon>Agaricomycotina</taxon>
        <taxon>Agaricomycetes</taxon>
        <taxon>Agaricomycetidae</taxon>
        <taxon>Boletales</taxon>
        <taxon>Paxilineae</taxon>
        <taxon>Paxillaceae</taxon>
        <taxon>Paxillus</taxon>
    </lineage>
</organism>
<reference evidence="1 2" key="1">
    <citation type="submission" date="2014-06" db="EMBL/GenBank/DDBJ databases">
        <authorList>
            <consortium name="DOE Joint Genome Institute"/>
            <person name="Kuo A."/>
            <person name="Kohler A."/>
            <person name="Nagy L.G."/>
            <person name="Floudas D."/>
            <person name="Copeland A."/>
            <person name="Barry K.W."/>
            <person name="Cichocki N."/>
            <person name="Veneault-Fourrey C."/>
            <person name="LaButti K."/>
            <person name="Lindquist E.A."/>
            <person name="Lipzen A."/>
            <person name="Lundell T."/>
            <person name="Morin E."/>
            <person name="Murat C."/>
            <person name="Sun H."/>
            <person name="Tunlid A."/>
            <person name="Henrissat B."/>
            <person name="Grigoriev I.V."/>
            <person name="Hibbett D.S."/>
            <person name="Martin F."/>
            <person name="Nordberg H.P."/>
            <person name="Cantor M.N."/>
            <person name="Hua S.X."/>
        </authorList>
    </citation>
    <scope>NUCLEOTIDE SEQUENCE [LARGE SCALE GENOMIC DNA]</scope>
    <source>
        <strain evidence="1 2">ATCC 200175</strain>
    </source>
</reference>
<proteinExistence type="predicted"/>
<dbReference type="Gene3D" id="1.25.40.10">
    <property type="entry name" value="Tetratricopeptide repeat domain"/>
    <property type="match status" value="1"/>
</dbReference>
<dbReference type="HOGENOM" id="CLU_001305_4_4_1"/>
<dbReference type="InterPro" id="IPR011990">
    <property type="entry name" value="TPR-like_helical_dom_sf"/>
</dbReference>
<evidence type="ECO:0000313" key="1">
    <source>
        <dbReference type="EMBL" id="KIJ05440.1"/>
    </source>
</evidence>